<proteinExistence type="predicted"/>
<dbReference type="AlphaFoldDB" id="A0A6M0K4X4"/>
<keyword evidence="1" id="KW-0472">Membrane</keyword>
<feature type="transmembrane region" description="Helical" evidence="1">
    <location>
        <begin position="237"/>
        <end position="255"/>
    </location>
</feature>
<name>A0A6M0K4X4_9GAMM</name>
<feature type="transmembrane region" description="Helical" evidence="1">
    <location>
        <begin position="123"/>
        <end position="143"/>
    </location>
</feature>
<keyword evidence="1" id="KW-1133">Transmembrane helix</keyword>
<protein>
    <recommendedName>
        <fullName evidence="4">Flippase-like domain-containing protein</fullName>
    </recommendedName>
</protein>
<evidence type="ECO:0000313" key="3">
    <source>
        <dbReference type="Proteomes" id="UP000483379"/>
    </source>
</evidence>
<feature type="transmembrane region" description="Helical" evidence="1">
    <location>
        <begin position="149"/>
        <end position="167"/>
    </location>
</feature>
<evidence type="ECO:0008006" key="4">
    <source>
        <dbReference type="Google" id="ProtNLM"/>
    </source>
</evidence>
<dbReference type="RefSeq" id="WP_164455978.1">
    <property type="nucleotide sequence ID" value="NZ_JAAIJQ010000115.1"/>
</dbReference>
<feature type="transmembrane region" description="Helical" evidence="1">
    <location>
        <begin position="21"/>
        <end position="37"/>
    </location>
</feature>
<gene>
    <name evidence="2" type="ORF">G3446_23710</name>
</gene>
<feature type="transmembrane region" description="Helical" evidence="1">
    <location>
        <begin position="174"/>
        <end position="199"/>
    </location>
</feature>
<accession>A0A6M0K4X4</accession>
<keyword evidence="1" id="KW-0812">Transmembrane</keyword>
<feature type="transmembrane region" description="Helical" evidence="1">
    <location>
        <begin position="205"/>
        <end position="225"/>
    </location>
</feature>
<sequence length="294" mass="33128">MLNYFEEPISRIRQAWTRTRSPLGYTLFVVVVGYGFWKAPSEIWLLEARWMLAALAVIPAMFFLQLWQVRLFIAANGLNPGWLRPALLNAQKGTLNTVLPARSGTILFLHQLNYHYSIGWRDLFRFFVLAAGASLWVSILSVIWLIWPWQYSIACFLVSLALSVYLARDAGFRYAACLPELLLIALGLYLATVMAFYFLLLGLGYHLSFVEVSYFAIALNILAQISITPGNLGVREVLIGLVSPYVALPTAVGIIASTVLLVLRLTVYGAFWLLFEWLLRCEGRRGSALPEIET</sequence>
<reference evidence="2 3" key="1">
    <citation type="submission" date="2020-02" db="EMBL/GenBank/DDBJ databases">
        <title>Genome sequences of Thiorhodococcus mannitoliphagus and Thiorhodococcus minor, purple sulfur photosynthetic bacteria in the gammaproteobacterial family, Chromatiaceae.</title>
        <authorList>
            <person name="Aviles F.A."/>
            <person name="Meyer T.E."/>
            <person name="Kyndt J.A."/>
        </authorList>
    </citation>
    <scope>NUCLEOTIDE SEQUENCE [LARGE SCALE GENOMIC DNA]</scope>
    <source>
        <strain evidence="2 3">DSM 11518</strain>
    </source>
</reference>
<evidence type="ECO:0000256" key="1">
    <source>
        <dbReference type="SAM" id="Phobius"/>
    </source>
</evidence>
<keyword evidence="3" id="KW-1185">Reference proteome</keyword>
<comment type="caution">
    <text evidence="2">The sequence shown here is derived from an EMBL/GenBank/DDBJ whole genome shotgun (WGS) entry which is preliminary data.</text>
</comment>
<dbReference type="EMBL" id="JAAIJQ010000115">
    <property type="protein sequence ID" value="NEV64836.1"/>
    <property type="molecule type" value="Genomic_DNA"/>
</dbReference>
<organism evidence="2 3">
    <name type="scientific">Thiorhodococcus minor</name>
    <dbReference type="NCBI Taxonomy" id="57489"/>
    <lineage>
        <taxon>Bacteria</taxon>
        <taxon>Pseudomonadati</taxon>
        <taxon>Pseudomonadota</taxon>
        <taxon>Gammaproteobacteria</taxon>
        <taxon>Chromatiales</taxon>
        <taxon>Chromatiaceae</taxon>
        <taxon>Thiorhodococcus</taxon>
    </lineage>
</organism>
<feature type="transmembrane region" description="Helical" evidence="1">
    <location>
        <begin position="43"/>
        <end position="64"/>
    </location>
</feature>
<dbReference type="Proteomes" id="UP000483379">
    <property type="component" value="Unassembled WGS sequence"/>
</dbReference>
<evidence type="ECO:0000313" key="2">
    <source>
        <dbReference type="EMBL" id="NEV64836.1"/>
    </source>
</evidence>